<sequence length="471" mass="53958">MAEFAQLQDDFYSRFPDLTFFDCQTDLNLTKTVLDALKVDYYGKGDRLERPMFRPTPQFLLREGVKSLRGRLKQIESGCRKVLVATDDRRLVCREGNPRSVYFDRIVDSFNRKDIFVASDNPSGMPDWVDYDLSAEQRYPLNAELLALRSDLLKTYQRFSDSKRFSEADLHNLRCSFQGFFDMYGRWSRVLQTVQPEAAIIICHYHKEGMVYAMRRHGVSVIELQHGLIDRSDIFYCFPENILQVRDRALFPDQILTFGEYWTDVLSHGHEFRANQIAEIGYYIQTDDSVAEGIKSFCEGKRTIMVATQTMMSEFYVPYVQSLLALYENDDDVRILVRPHPAEPRDAYNELATNPKVEVANEGGVDCLLPLVDCVVSVYSTVLFDAIRFGVPAFAIEHDACQDYVDSAIATGVVFRLGADEGPLNAARLTNPTKDAQYFYRSYNPETLRRSAFSDSPNGIEVCDQDVESHV</sequence>
<dbReference type="PATRIC" id="fig|1263868.3.peg.5028"/>
<gene>
    <name evidence="1" type="ORF">RESH_04637</name>
</gene>
<keyword evidence="1" id="KW-0328">Glycosyltransferase</keyword>
<organism evidence="1 2">
    <name type="scientific">Rhodopirellula europaea SH398</name>
    <dbReference type="NCBI Taxonomy" id="1263868"/>
    <lineage>
        <taxon>Bacteria</taxon>
        <taxon>Pseudomonadati</taxon>
        <taxon>Planctomycetota</taxon>
        <taxon>Planctomycetia</taxon>
        <taxon>Pirellulales</taxon>
        <taxon>Pirellulaceae</taxon>
        <taxon>Rhodopirellula</taxon>
    </lineage>
</organism>
<dbReference type="OrthoDB" id="1091582at2"/>
<dbReference type="GO" id="GO:0016757">
    <property type="term" value="F:glycosyltransferase activity"/>
    <property type="evidence" value="ECO:0007669"/>
    <property type="project" value="UniProtKB-KW"/>
</dbReference>
<protein>
    <submittedName>
        <fullName evidence="1">Sialyltransferase</fullName>
    </submittedName>
</protein>
<comment type="caution">
    <text evidence="1">The sequence shown here is derived from an EMBL/GenBank/DDBJ whole genome shotgun (WGS) entry which is preliminary data.</text>
</comment>
<dbReference type="RefSeq" id="WP_008670047.1">
    <property type="nucleotide sequence ID" value="NZ_ANOF01000150.1"/>
</dbReference>
<name>M5RZN0_9BACT</name>
<keyword evidence="1" id="KW-0808">Transferase</keyword>
<dbReference type="STRING" id="1263868.RESH_04637"/>
<proteinExistence type="predicted"/>
<dbReference type="Proteomes" id="UP000011996">
    <property type="component" value="Unassembled WGS sequence"/>
</dbReference>
<dbReference type="SUPFAM" id="SSF53756">
    <property type="entry name" value="UDP-Glycosyltransferase/glycogen phosphorylase"/>
    <property type="match status" value="1"/>
</dbReference>
<evidence type="ECO:0000313" key="1">
    <source>
        <dbReference type="EMBL" id="EMI24765.1"/>
    </source>
</evidence>
<accession>M5RZN0</accession>
<reference evidence="1 2" key="1">
    <citation type="journal article" date="2013" name="Mar. Genomics">
        <title>Expression of sulfatases in Rhodopirellula baltica and the diversity of sulfatases in the genus Rhodopirellula.</title>
        <authorList>
            <person name="Wegner C.E."/>
            <person name="Richter-Heitmann T."/>
            <person name="Klindworth A."/>
            <person name="Klockow C."/>
            <person name="Richter M."/>
            <person name="Achstetter T."/>
            <person name="Glockner F.O."/>
            <person name="Harder J."/>
        </authorList>
    </citation>
    <scope>NUCLEOTIDE SEQUENCE [LARGE SCALE GENOMIC DNA]</scope>
    <source>
        <strain evidence="1 2">SH398</strain>
    </source>
</reference>
<dbReference type="AlphaFoldDB" id="M5RZN0"/>
<dbReference type="EMBL" id="ANOF01000150">
    <property type="protein sequence ID" value="EMI24765.1"/>
    <property type="molecule type" value="Genomic_DNA"/>
</dbReference>
<dbReference type="Gene3D" id="3.40.50.12580">
    <property type="match status" value="1"/>
</dbReference>
<evidence type="ECO:0000313" key="2">
    <source>
        <dbReference type="Proteomes" id="UP000011996"/>
    </source>
</evidence>
<dbReference type="InterPro" id="IPR043148">
    <property type="entry name" value="TagF_C"/>
</dbReference>